<evidence type="ECO:0000256" key="2">
    <source>
        <dbReference type="SAM" id="Phobius"/>
    </source>
</evidence>
<feature type="compositionally biased region" description="Basic and acidic residues" evidence="1">
    <location>
        <begin position="240"/>
        <end position="256"/>
    </location>
</feature>
<keyword evidence="2" id="KW-1133">Transmembrane helix</keyword>
<organism evidence="3 4">
    <name type="scientific">Batrachochytrium dendrobatidis (strain JEL423)</name>
    <dbReference type="NCBI Taxonomy" id="403673"/>
    <lineage>
        <taxon>Eukaryota</taxon>
        <taxon>Fungi</taxon>
        <taxon>Fungi incertae sedis</taxon>
        <taxon>Chytridiomycota</taxon>
        <taxon>Chytridiomycota incertae sedis</taxon>
        <taxon>Chytridiomycetes</taxon>
        <taxon>Rhizophydiales</taxon>
        <taxon>Rhizophydiales incertae sedis</taxon>
        <taxon>Batrachochytrium</taxon>
    </lineage>
</organism>
<dbReference type="Proteomes" id="UP000077115">
    <property type="component" value="Unassembled WGS sequence"/>
</dbReference>
<gene>
    <name evidence="3" type="ORF">BDEG_21936</name>
</gene>
<evidence type="ECO:0000256" key="1">
    <source>
        <dbReference type="SAM" id="MobiDB-lite"/>
    </source>
</evidence>
<feature type="region of interest" description="Disordered" evidence="1">
    <location>
        <begin position="236"/>
        <end position="256"/>
    </location>
</feature>
<sequence>MPEQQDRREIGTTIGFQYTPTANEKQVFHNAAKYMLSCHIAGIVLGMTVGIYGIRKMSLKPISIRGGFILTGGFALGELIGRRYGNHQAGEMLKLGLPQDSALRMMLESSDIGFDLFKLSRSATIKAGPSAEIEFDFESASPRLIEEALKKRREAVVTIQKVAEATGAPSWDSIRRQHDSSIVTTWDRLRKQNNLGPQETPELDHSDSRQDIGMRHVQMQSYEDLDDFEQVTVIPLSSSAHDKTHDDGEVKLLPRTREEVEAAQVVLKKRTNKYGDSTE</sequence>
<accession>A0A177WCZ7</accession>
<dbReference type="EMBL" id="DS022301">
    <property type="protein sequence ID" value="OAJ37969.1"/>
    <property type="molecule type" value="Genomic_DNA"/>
</dbReference>
<reference evidence="3 4" key="1">
    <citation type="submission" date="2006-10" db="EMBL/GenBank/DDBJ databases">
        <title>The Genome Sequence of Batrachochytrium dendrobatidis JEL423.</title>
        <authorList>
            <consortium name="The Broad Institute Genome Sequencing Platform"/>
            <person name="Birren B."/>
            <person name="Lander E."/>
            <person name="Galagan J."/>
            <person name="Cuomo C."/>
            <person name="Devon K."/>
            <person name="Jaffe D."/>
            <person name="Butler J."/>
            <person name="Alvarez P."/>
            <person name="Gnerre S."/>
            <person name="Grabherr M."/>
            <person name="Kleber M."/>
            <person name="Mauceli E."/>
            <person name="Brockman W."/>
            <person name="Young S."/>
            <person name="LaButti K."/>
            <person name="Sykes S."/>
            <person name="DeCaprio D."/>
            <person name="Crawford M."/>
            <person name="Koehrsen M."/>
            <person name="Engels R."/>
            <person name="Montgomery P."/>
            <person name="Pearson M."/>
            <person name="Howarth C."/>
            <person name="Larson L."/>
            <person name="White J."/>
            <person name="O'Leary S."/>
            <person name="Kodira C."/>
            <person name="Zeng Q."/>
            <person name="Yandava C."/>
            <person name="Alvarado L."/>
            <person name="Longcore J."/>
            <person name="James T."/>
        </authorList>
    </citation>
    <scope>NUCLEOTIDE SEQUENCE [LARGE SCALE GENOMIC DNA]</scope>
    <source>
        <strain evidence="3 4">JEL423</strain>
    </source>
</reference>
<name>A0A177WCZ7_BATDL</name>
<dbReference type="AlphaFoldDB" id="A0A177WCZ7"/>
<dbReference type="VEuPathDB" id="FungiDB:BDEG_21936"/>
<keyword evidence="2" id="KW-0472">Membrane</keyword>
<proteinExistence type="predicted"/>
<protein>
    <submittedName>
        <fullName evidence="3">Uncharacterized protein</fullName>
    </submittedName>
</protein>
<dbReference type="OrthoDB" id="10508873at2759"/>
<feature type="transmembrane region" description="Helical" evidence="2">
    <location>
        <begin position="34"/>
        <end position="54"/>
    </location>
</feature>
<evidence type="ECO:0000313" key="3">
    <source>
        <dbReference type="EMBL" id="OAJ37969.1"/>
    </source>
</evidence>
<keyword evidence="2" id="KW-0812">Transmembrane</keyword>
<evidence type="ECO:0000313" key="4">
    <source>
        <dbReference type="Proteomes" id="UP000077115"/>
    </source>
</evidence>
<reference evidence="3 4" key="2">
    <citation type="submission" date="2016-05" db="EMBL/GenBank/DDBJ databases">
        <title>Lineage-specific infection strategies underlie the spectrum of fungal disease in amphibians.</title>
        <authorList>
            <person name="Cuomo C.A."/>
            <person name="Farrer R.A."/>
            <person name="James T."/>
            <person name="Longcore J."/>
            <person name="Birren B."/>
        </authorList>
    </citation>
    <scope>NUCLEOTIDE SEQUENCE [LARGE SCALE GENOMIC DNA]</scope>
    <source>
        <strain evidence="3 4">JEL423</strain>
    </source>
</reference>